<dbReference type="Proteomes" id="UP000009058">
    <property type="component" value="Chromosome 5"/>
</dbReference>
<dbReference type="KEGG" id="mgr:MGG_17507"/>
<keyword evidence="3" id="KW-1185">Reference proteome</keyword>
<name>G4NDV2_PYRO7</name>
<dbReference type="AlphaFoldDB" id="G4NDV2"/>
<feature type="region of interest" description="Disordered" evidence="1">
    <location>
        <begin position="117"/>
        <end position="138"/>
    </location>
</feature>
<dbReference type="VEuPathDB" id="FungiDB:MGG_17507"/>
<organism evidence="2 3">
    <name type="scientific">Pyricularia oryzae (strain 70-15 / ATCC MYA-4617 / FGSC 8958)</name>
    <name type="common">Rice blast fungus</name>
    <name type="synonym">Magnaporthe oryzae</name>
    <dbReference type="NCBI Taxonomy" id="242507"/>
    <lineage>
        <taxon>Eukaryota</taxon>
        <taxon>Fungi</taxon>
        <taxon>Dikarya</taxon>
        <taxon>Ascomycota</taxon>
        <taxon>Pezizomycotina</taxon>
        <taxon>Sordariomycetes</taxon>
        <taxon>Sordariomycetidae</taxon>
        <taxon>Magnaporthales</taxon>
        <taxon>Pyriculariaceae</taxon>
        <taxon>Pyricularia</taxon>
    </lineage>
</organism>
<gene>
    <name evidence="2" type="ORF">MGG_17507</name>
</gene>
<evidence type="ECO:0000256" key="1">
    <source>
        <dbReference type="SAM" id="MobiDB-lite"/>
    </source>
</evidence>
<dbReference type="InParanoid" id="G4NDV2"/>
<dbReference type="GeneID" id="12985055"/>
<sequence>MPTKSEYRYISTKCHTRPGDPQLYSIRQAVYRRSCMYTLPRYSSPVVLLYRAHPCCIDYAGFRPRDLAPSQLWSRLSSSCLKAEVNRPSLIKRYWGQSPASLAGRSDPVKRGTTSLGNMTKATSLPPHRAQTTKQSTKWSQNLVQQESYILISDSVLPDGEPTARSQTVHNHLIITGASEKKNTKSWKLNLQ</sequence>
<protein>
    <submittedName>
        <fullName evidence="2">Uncharacterized protein</fullName>
    </submittedName>
</protein>
<dbReference type="HOGENOM" id="CLU_1415442_0_0_1"/>
<dbReference type="EMBL" id="CM001235">
    <property type="protein sequence ID" value="EHA49334.1"/>
    <property type="molecule type" value="Genomic_DNA"/>
</dbReference>
<proteinExistence type="predicted"/>
<dbReference type="OMA" id="HPCCIDY"/>
<evidence type="ECO:0000313" key="3">
    <source>
        <dbReference type="Proteomes" id="UP000009058"/>
    </source>
</evidence>
<reference key="2">
    <citation type="submission" date="2011-05" db="EMBL/GenBank/DDBJ databases">
        <title>The Genome Sequence of Magnaporthe oryzae 70-15.</title>
        <authorList>
            <consortium name="The Broad Institute Genome Sequencing Platform"/>
            <person name="Ma L.-J."/>
            <person name="Dead R."/>
            <person name="Young S.K."/>
            <person name="Zeng Q."/>
            <person name="Gargeya S."/>
            <person name="Fitzgerald M."/>
            <person name="Haas B."/>
            <person name="Abouelleil A."/>
            <person name="Alvarado L."/>
            <person name="Arachchi H.M."/>
            <person name="Berlin A."/>
            <person name="Brown A."/>
            <person name="Chapman S.B."/>
            <person name="Chen Z."/>
            <person name="Dunbar C."/>
            <person name="Freedman E."/>
            <person name="Gearin G."/>
            <person name="Gellesch M."/>
            <person name="Goldberg J."/>
            <person name="Griggs A."/>
            <person name="Gujja S."/>
            <person name="Heiman D."/>
            <person name="Howarth C."/>
            <person name="Larson L."/>
            <person name="Lui A."/>
            <person name="MacDonald P.J.P."/>
            <person name="Mehta T."/>
            <person name="Montmayeur A."/>
            <person name="Murphy C."/>
            <person name="Neiman D."/>
            <person name="Pearson M."/>
            <person name="Priest M."/>
            <person name="Roberts A."/>
            <person name="Saif S."/>
            <person name="Shea T."/>
            <person name="Shenoy N."/>
            <person name="Sisk P."/>
            <person name="Stolte C."/>
            <person name="Sykes S."/>
            <person name="Yandava C."/>
            <person name="Wortman J."/>
            <person name="Nusbaum C."/>
            <person name="Birren B."/>
        </authorList>
    </citation>
    <scope>NUCLEOTIDE SEQUENCE</scope>
    <source>
        <strain>70-15</strain>
    </source>
</reference>
<accession>G4NDV2</accession>
<evidence type="ECO:0000313" key="2">
    <source>
        <dbReference type="EMBL" id="EHA49334.1"/>
    </source>
</evidence>
<dbReference type="RefSeq" id="XP_003718918.1">
    <property type="nucleotide sequence ID" value="XM_003718870.1"/>
</dbReference>
<reference evidence="2 3" key="1">
    <citation type="journal article" date="2005" name="Nature">
        <title>The genome sequence of the rice blast fungus Magnaporthe grisea.</title>
        <authorList>
            <person name="Dean R.A."/>
            <person name="Talbot N.J."/>
            <person name="Ebbole D.J."/>
            <person name="Farman M.L."/>
            <person name="Mitchell T.K."/>
            <person name="Orbach M.J."/>
            <person name="Thon M."/>
            <person name="Kulkarni R."/>
            <person name="Xu J.R."/>
            <person name="Pan H."/>
            <person name="Read N.D."/>
            <person name="Lee Y.H."/>
            <person name="Carbone I."/>
            <person name="Brown D."/>
            <person name="Oh Y.Y."/>
            <person name="Donofrio N."/>
            <person name="Jeong J.S."/>
            <person name="Soanes D.M."/>
            <person name="Djonovic S."/>
            <person name="Kolomiets E."/>
            <person name="Rehmeyer C."/>
            <person name="Li W."/>
            <person name="Harding M."/>
            <person name="Kim S."/>
            <person name="Lebrun M.H."/>
            <person name="Bohnert H."/>
            <person name="Coughlan S."/>
            <person name="Butler J."/>
            <person name="Calvo S."/>
            <person name="Ma L.J."/>
            <person name="Nicol R."/>
            <person name="Purcell S."/>
            <person name="Nusbaum C."/>
            <person name="Galagan J.E."/>
            <person name="Birren B.W."/>
        </authorList>
    </citation>
    <scope>NUCLEOTIDE SEQUENCE [LARGE SCALE GENOMIC DNA]</scope>
    <source>
        <strain evidence="3">70-15 / ATCC MYA-4617 / FGSC 8958</strain>
    </source>
</reference>